<dbReference type="OrthoDB" id="8570858at2"/>
<evidence type="ECO:0000256" key="4">
    <source>
        <dbReference type="ARBA" id="ARBA00022475"/>
    </source>
</evidence>
<keyword evidence="4" id="KW-1003">Cell membrane</keyword>
<keyword evidence="13 18" id="KW-0472">Membrane</keyword>
<dbReference type="CDD" id="cd00082">
    <property type="entry name" value="HisKA"/>
    <property type="match status" value="1"/>
</dbReference>
<evidence type="ECO:0000256" key="13">
    <source>
        <dbReference type="ARBA" id="ARBA00023136"/>
    </source>
</evidence>
<keyword evidence="7 19" id="KW-0732">Signal</keyword>
<evidence type="ECO:0000313" key="23">
    <source>
        <dbReference type="Proteomes" id="UP000091926"/>
    </source>
</evidence>
<proteinExistence type="predicted"/>
<evidence type="ECO:0000259" key="21">
    <source>
        <dbReference type="PROSITE" id="PS50110"/>
    </source>
</evidence>
<keyword evidence="10 18" id="KW-1133">Transmembrane helix</keyword>
<keyword evidence="12" id="KW-0843">Virulence</keyword>
<keyword evidence="8" id="KW-0547">Nucleotide-binding</keyword>
<comment type="subcellular location">
    <subcellularLocation>
        <location evidence="2">Cell membrane</location>
        <topology evidence="2">Multi-pass membrane protein</topology>
    </subcellularLocation>
</comment>
<dbReference type="PROSITE" id="PS50109">
    <property type="entry name" value="HIS_KIN"/>
    <property type="match status" value="1"/>
</dbReference>
<keyword evidence="9" id="KW-0067">ATP-binding</keyword>
<organism evidence="22 23">
    <name type="scientific">Bordetella flabilis</name>
    <dbReference type="NCBI Taxonomy" id="463014"/>
    <lineage>
        <taxon>Bacteria</taxon>
        <taxon>Pseudomonadati</taxon>
        <taxon>Pseudomonadota</taxon>
        <taxon>Betaproteobacteria</taxon>
        <taxon>Burkholderiales</taxon>
        <taxon>Alcaligenaceae</taxon>
        <taxon>Bordetella</taxon>
    </lineage>
</organism>
<dbReference type="PRINTS" id="PR00344">
    <property type="entry name" value="BCTRLSENSOR"/>
</dbReference>
<dbReference type="SUPFAM" id="SSF47384">
    <property type="entry name" value="Homodimeric domain of signal transducing histidine kinase"/>
    <property type="match status" value="1"/>
</dbReference>
<comment type="function">
    <text evidence="14">Member of the two-component regulatory system BvgS/BvgA. Phosphorylates BvgA via a four-step phosphorelay in response to environmental signals.</text>
</comment>
<evidence type="ECO:0000256" key="9">
    <source>
        <dbReference type="ARBA" id="ARBA00022840"/>
    </source>
</evidence>
<evidence type="ECO:0000256" key="14">
    <source>
        <dbReference type="ARBA" id="ARBA00058004"/>
    </source>
</evidence>
<dbReference type="GO" id="GO:0005886">
    <property type="term" value="C:plasma membrane"/>
    <property type="evidence" value="ECO:0007669"/>
    <property type="project" value="UniProtKB-SubCell"/>
</dbReference>
<feature type="signal peptide" evidence="19">
    <location>
        <begin position="1"/>
        <end position="29"/>
    </location>
</feature>
<accession>A0A193GEG4</accession>
<dbReference type="SMART" id="SM00388">
    <property type="entry name" value="HisKA"/>
    <property type="match status" value="1"/>
</dbReference>
<evidence type="ECO:0000256" key="12">
    <source>
        <dbReference type="ARBA" id="ARBA00023026"/>
    </source>
</evidence>
<evidence type="ECO:0000256" key="2">
    <source>
        <dbReference type="ARBA" id="ARBA00004651"/>
    </source>
</evidence>
<dbReference type="Gene3D" id="3.30.565.10">
    <property type="entry name" value="Histidine kinase-like ATPase, C-terminal domain"/>
    <property type="match status" value="1"/>
</dbReference>
<dbReference type="PANTHER" id="PTHR45339">
    <property type="entry name" value="HYBRID SIGNAL TRANSDUCTION HISTIDINE KINASE J"/>
    <property type="match status" value="1"/>
</dbReference>
<dbReference type="InterPro" id="IPR003594">
    <property type="entry name" value="HATPase_dom"/>
</dbReference>
<dbReference type="EMBL" id="CP016172">
    <property type="protein sequence ID" value="ANN78190.1"/>
    <property type="molecule type" value="Genomic_DNA"/>
</dbReference>
<evidence type="ECO:0000256" key="18">
    <source>
        <dbReference type="SAM" id="Phobius"/>
    </source>
</evidence>
<dbReference type="Pfam" id="PF00512">
    <property type="entry name" value="HisKA"/>
    <property type="match status" value="1"/>
</dbReference>
<evidence type="ECO:0000259" key="20">
    <source>
        <dbReference type="PROSITE" id="PS50109"/>
    </source>
</evidence>
<dbReference type="SUPFAM" id="SSF55874">
    <property type="entry name" value="ATPase domain of HSP90 chaperone/DNA topoisomerase II/histidine kinase"/>
    <property type="match status" value="1"/>
</dbReference>
<keyword evidence="11" id="KW-0902">Two-component regulatory system</keyword>
<evidence type="ECO:0000256" key="1">
    <source>
        <dbReference type="ARBA" id="ARBA00000085"/>
    </source>
</evidence>
<protein>
    <recommendedName>
        <fullName evidence="15">Virulence sensor protein BvgS</fullName>
        <ecNumber evidence="3">2.7.13.3</ecNumber>
    </recommendedName>
</protein>
<evidence type="ECO:0000256" key="7">
    <source>
        <dbReference type="ARBA" id="ARBA00022729"/>
    </source>
</evidence>
<dbReference type="STRING" id="463014.BAU07_14785"/>
<dbReference type="Pfam" id="PF00072">
    <property type="entry name" value="Response_reg"/>
    <property type="match status" value="1"/>
</dbReference>
<keyword evidence="6 18" id="KW-0812">Transmembrane</keyword>
<evidence type="ECO:0000256" key="10">
    <source>
        <dbReference type="ARBA" id="ARBA00022989"/>
    </source>
</evidence>
<gene>
    <name evidence="22" type="ORF">BAU07_14785</name>
</gene>
<dbReference type="EC" id="2.7.13.3" evidence="3"/>
<dbReference type="AlphaFoldDB" id="A0A193GEG4"/>
<feature type="modified residue" description="4-aspartylphosphate" evidence="16">
    <location>
        <position position="479"/>
    </location>
</feature>
<dbReference type="CDD" id="cd17546">
    <property type="entry name" value="REC_hyHK_CKI1_RcsC-like"/>
    <property type="match status" value="1"/>
</dbReference>
<dbReference type="InterPro" id="IPR005467">
    <property type="entry name" value="His_kinase_dom"/>
</dbReference>
<evidence type="ECO:0000256" key="15">
    <source>
        <dbReference type="ARBA" id="ARBA00070152"/>
    </source>
</evidence>
<dbReference type="InterPro" id="IPR036097">
    <property type="entry name" value="HisK_dim/P_sf"/>
</dbReference>
<evidence type="ECO:0000256" key="16">
    <source>
        <dbReference type="PROSITE-ProRule" id="PRU00169"/>
    </source>
</evidence>
<dbReference type="Gene3D" id="1.10.287.130">
    <property type="match status" value="1"/>
</dbReference>
<dbReference type="Proteomes" id="UP000091926">
    <property type="component" value="Chromosome"/>
</dbReference>
<feature type="region of interest" description="Disordered" evidence="17">
    <location>
        <begin position="400"/>
        <end position="426"/>
    </location>
</feature>
<dbReference type="InterPro" id="IPR003661">
    <property type="entry name" value="HisK_dim/P_dom"/>
</dbReference>
<dbReference type="SUPFAM" id="SSF47226">
    <property type="entry name" value="Histidine-containing phosphotransfer domain, HPT domain"/>
    <property type="match status" value="1"/>
</dbReference>
<evidence type="ECO:0000313" key="22">
    <source>
        <dbReference type="EMBL" id="ANN78190.1"/>
    </source>
</evidence>
<feature type="domain" description="Histidine kinase" evidence="20">
    <location>
        <begin position="158"/>
        <end position="379"/>
    </location>
</feature>
<name>A0A193GEG4_9BORD</name>
<dbReference type="CDD" id="cd16922">
    <property type="entry name" value="HATPase_EvgS-ArcB-TorS-like"/>
    <property type="match status" value="1"/>
</dbReference>
<evidence type="ECO:0000256" key="8">
    <source>
        <dbReference type="ARBA" id="ARBA00022741"/>
    </source>
</evidence>
<keyword evidence="23" id="KW-1185">Reference proteome</keyword>
<evidence type="ECO:0000256" key="5">
    <source>
        <dbReference type="ARBA" id="ARBA00022553"/>
    </source>
</evidence>
<dbReference type="RefSeq" id="WP_066659075.1">
    <property type="nucleotide sequence ID" value="NZ_CBCSCL010000009.1"/>
</dbReference>
<evidence type="ECO:0000256" key="3">
    <source>
        <dbReference type="ARBA" id="ARBA00012438"/>
    </source>
</evidence>
<dbReference type="KEGG" id="bfz:BAU07_14785"/>
<dbReference type="PANTHER" id="PTHR45339:SF1">
    <property type="entry name" value="HYBRID SIGNAL TRANSDUCTION HISTIDINE KINASE J"/>
    <property type="match status" value="1"/>
</dbReference>
<feature type="chain" id="PRO_5008258874" description="Virulence sensor protein BvgS" evidence="19">
    <location>
        <begin position="30"/>
        <end position="691"/>
    </location>
</feature>
<dbReference type="InterPro" id="IPR001789">
    <property type="entry name" value="Sig_transdc_resp-reg_receiver"/>
</dbReference>
<evidence type="ECO:0000256" key="19">
    <source>
        <dbReference type="SAM" id="SignalP"/>
    </source>
</evidence>
<evidence type="ECO:0000256" key="11">
    <source>
        <dbReference type="ARBA" id="ARBA00023012"/>
    </source>
</evidence>
<dbReference type="Pfam" id="PF02518">
    <property type="entry name" value="HATPase_c"/>
    <property type="match status" value="1"/>
</dbReference>
<dbReference type="FunFam" id="3.30.565.10:FF:000010">
    <property type="entry name" value="Sensor histidine kinase RcsC"/>
    <property type="match status" value="1"/>
</dbReference>
<comment type="catalytic activity">
    <reaction evidence="1">
        <text>ATP + protein L-histidine = ADP + protein N-phospho-L-histidine.</text>
        <dbReference type="EC" id="2.7.13.3"/>
    </reaction>
</comment>
<dbReference type="SMART" id="SM00448">
    <property type="entry name" value="REC"/>
    <property type="match status" value="1"/>
</dbReference>
<sequence>MVRSLPGKAGIAVLLLAAALAIPAGHVHARAGTAEAPHAPSAVIGSEGIGQTDSDLEHALARTGPAGEAKTCGPVPADNARDLGWAGGYQSSTIPPDVFWLQIFPGMLLLLATAVGVSFGYVQLRREVMRRRAAEVRLETARDLADSAMLSKSTFFATMSHEIRTPLSGIIGMLELLKRGAMVAEQRQMLLAVDTAANSMLQILDQVMDFTKVEANRMSLECIPVDLRPMAQSVVMVMGEPARRRGVKTTCQVDDAVCGEILGDPLRIRQILTNLVSNAAKFTAQGEVRLTLHAEETTADHQLLRFVVTDTGIGIPDDKVAQVMMPFRQADTSTTRQYGGTGLGLPVSSRLAALMGGRLTLSSVPGQGTRAEFICRFAVHRADPAGTPVPVSAPASASPAAAAVLRSGDTQAPDSPGPNAARTAGTRPARVLVVDDHEINRDLMRRQLTSLGYACDVRADGPGAMAALQTGDYALLLTDCQMPAMSGEQLASAWRERERQGGVPVDARLPIVIVTAKAFADKPLSPDVDARLRKPVQLEILRKVLHDALGRSGAAPAGAGPDPDRTRSARDGGLALSTLREQFAGNDDGLRQFLRASVEALRADLAQAHRMSTPTDAAADALLAERMAAWLHRAVGALGMLGHWPVVDEGAVLEDTLQRPGGAQALARMQAFLRRFEDAIDDIDRHIDGVR</sequence>
<dbReference type="InterPro" id="IPR011006">
    <property type="entry name" value="CheY-like_superfamily"/>
</dbReference>
<evidence type="ECO:0000256" key="17">
    <source>
        <dbReference type="SAM" id="MobiDB-lite"/>
    </source>
</evidence>
<evidence type="ECO:0000256" key="6">
    <source>
        <dbReference type="ARBA" id="ARBA00022692"/>
    </source>
</evidence>
<dbReference type="InterPro" id="IPR036641">
    <property type="entry name" value="HPT_dom_sf"/>
</dbReference>
<dbReference type="GO" id="GO:0000155">
    <property type="term" value="F:phosphorelay sensor kinase activity"/>
    <property type="evidence" value="ECO:0007669"/>
    <property type="project" value="InterPro"/>
</dbReference>
<feature type="domain" description="Response regulatory" evidence="21">
    <location>
        <begin position="430"/>
        <end position="549"/>
    </location>
</feature>
<dbReference type="Gene3D" id="3.40.50.2300">
    <property type="match status" value="1"/>
</dbReference>
<feature type="transmembrane region" description="Helical" evidence="18">
    <location>
        <begin position="99"/>
        <end position="122"/>
    </location>
</feature>
<dbReference type="SMART" id="SM00387">
    <property type="entry name" value="HATPase_c"/>
    <property type="match status" value="1"/>
</dbReference>
<dbReference type="InterPro" id="IPR004358">
    <property type="entry name" value="Sig_transdc_His_kin-like_C"/>
</dbReference>
<dbReference type="SUPFAM" id="SSF52172">
    <property type="entry name" value="CheY-like"/>
    <property type="match status" value="1"/>
</dbReference>
<dbReference type="GO" id="GO:0005524">
    <property type="term" value="F:ATP binding"/>
    <property type="evidence" value="ECO:0007669"/>
    <property type="project" value="UniProtKB-KW"/>
</dbReference>
<dbReference type="PROSITE" id="PS50110">
    <property type="entry name" value="RESPONSE_REGULATORY"/>
    <property type="match status" value="1"/>
</dbReference>
<reference evidence="22 23" key="1">
    <citation type="submission" date="2016-06" db="EMBL/GenBank/DDBJ databases">
        <title>Complete genome sequences of Bordetella bronchialis and Bordetella flabilis.</title>
        <authorList>
            <person name="LiPuma J.J."/>
            <person name="Spilker T."/>
        </authorList>
    </citation>
    <scope>NUCLEOTIDE SEQUENCE [LARGE SCALE GENOMIC DNA]</scope>
    <source>
        <strain evidence="22 23">AU10664</strain>
    </source>
</reference>
<dbReference type="InterPro" id="IPR036890">
    <property type="entry name" value="HATPase_C_sf"/>
</dbReference>
<keyword evidence="5 16" id="KW-0597">Phosphoprotein</keyword>